<dbReference type="EMBL" id="MCFA01000080">
    <property type="protein sequence ID" value="ORY09934.1"/>
    <property type="molecule type" value="Genomic_DNA"/>
</dbReference>
<organism evidence="2 3">
    <name type="scientific">Clohesyomyces aquaticus</name>
    <dbReference type="NCBI Taxonomy" id="1231657"/>
    <lineage>
        <taxon>Eukaryota</taxon>
        <taxon>Fungi</taxon>
        <taxon>Dikarya</taxon>
        <taxon>Ascomycota</taxon>
        <taxon>Pezizomycotina</taxon>
        <taxon>Dothideomycetes</taxon>
        <taxon>Pleosporomycetidae</taxon>
        <taxon>Pleosporales</taxon>
        <taxon>Lindgomycetaceae</taxon>
        <taxon>Clohesyomyces</taxon>
    </lineage>
</organism>
<reference evidence="2 3" key="1">
    <citation type="submission" date="2016-07" db="EMBL/GenBank/DDBJ databases">
        <title>Pervasive Adenine N6-methylation of Active Genes in Fungi.</title>
        <authorList>
            <consortium name="DOE Joint Genome Institute"/>
            <person name="Mondo S.J."/>
            <person name="Dannebaum R.O."/>
            <person name="Kuo R.C."/>
            <person name="Labutti K."/>
            <person name="Haridas S."/>
            <person name="Kuo A."/>
            <person name="Salamov A."/>
            <person name="Ahrendt S.R."/>
            <person name="Lipzen A."/>
            <person name="Sullivan W."/>
            <person name="Andreopoulos W.B."/>
            <person name="Clum A."/>
            <person name="Lindquist E."/>
            <person name="Daum C."/>
            <person name="Ramamoorthy G.K."/>
            <person name="Gryganskyi A."/>
            <person name="Culley D."/>
            <person name="Magnuson J.K."/>
            <person name="James T.Y."/>
            <person name="O'Malley M.A."/>
            <person name="Stajich J.E."/>
            <person name="Spatafora J.W."/>
            <person name="Visel A."/>
            <person name="Grigoriev I.V."/>
        </authorList>
    </citation>
    <scope>NUCLEOTIDE SEQUENCE [LARGE SCALE GENOMIC DNA]</scope>
    <source>
        <strain evidence="2 3">CBS 115471</strain>
    </source>
</reference>
<name>A0A1Y1ZI94_9PLEO</name>
<feature type="region of interest" description="Disordered" evidence="1">
    <location>
        <begin position="59"/>
        <end position="105"/>
    </location>
</feature>
<evidence type="ECO:0000256" key="1">
    <source>
        <dbReference type="SAM" id="MobiDB-lite"/>
    </source>
</evidence>
<sequence length="137" mass="14903">MPIDWKDQATKDRLLAAIIGSFNGVINYREVARLFGGDATYNAIENFLRGPKKLAKELKENADSDAPPSPARPRTPKKANGSPLNGVKNGRVVKTPTKSCKKGSQIKKEILDDDFTGDRDSAADADVAGIQEEYDIV</sequence>
<evidence type="ECO:0000313" key="2">
    <source>
        <dbReference type="EMBL" id="ORY09934.1"/>
    </source>
</evidence>
<dbReference type="OrthoDB" id="4828117at2759"/>
<dbReference type="AlphaFoldDB" id="A0A1Y1ZI94"/>
<proteinExistence type="predicted"/>
<evidence type="ECO:0000313" key="3">
    <source>
        <dbReference type="Proteomes" id="UP000193144"/>
    </source>
</evidence>
<comment type="caution">
    <text evidence="2">The sequence shown here is derived from an EMBL/GenBank/DDBJ whole genome shotgun (WGS) entry which is preliminary data.</text>
</comment>
<protein>
    <submittedName>
        <fullName evidence="2">Uncharacterized protein</fullName>
    </submittedName>
</protein>
<dbReference type="STRING" id="1231657.A0A1Y1ZI94"/>
<keyword evidence="3" id="KW-1185">Reference proteome</keyword>
<dbReference type="Proteomes" id="UP000193144">
    <property type="component" value="Unassembled WGS sequence"/>
</dbReference>
<accession>A0A1Y1ZI94</accession>
<gene>
    <name evidence="2" type="ORF">BCR34DRAFT_363727</name>
</gene>